<dbReference type="SUPFAM" id="SSF49764">
    <property type="entry name" value="HSP20-like chaperones"/>
    <property type="match status" value="1"/>
</dbReference>
<reference evidence="2" key="1">
    <citation type="journal article" date="2018" name="Mol. Plant Microbe Interact.">
        <title>Transcriptomics of Epichloe-grass symbioses in host vegetative and reproductive stages.</title>
        <authorList>
            <person name="Nagabhyru P."/>
            <person name="Dinkins R.D."/>
            <person name="Schardl C."/>
        </authorList>
    </citation>
    <scope>NUCLEOTIDE SEQUENCE</scope>
    <source>
        <strain evidence="2">E19</strain>
    </source>
</reference>
<feature type="region of interest" description="Disordered" evidence="1">
    <location>
        <begin position="87"/>
        <end position="149"/>
    </location>
</feature>
<reference evidence="2" key="2">
    <citation type="submission" date="2018-04" db="EMBL/GenBank/DDBJ databases">
        <authorList>
            <person name="Go L.Y."/>
            <person name="Mitchell J.A."/>
        </authorList>
    </citation>
    <scope>NUCLEOTIDE SEQUENCE</scope>
    <source>
        <strain evidence="2">E19</strain>
    </source>
</reference>
<evidence type="ECO:0000256" key="1">
    <source>
        <dbReference type="SAM" id="MobiDB-lite"/>
    </source>
</evidence>
<keyword evidence="2" id="KW-0346">Stress response</keyword>
<accession>A0A346R8U3</accession>
<gene>
    <name evidence="2" type="primary">hsp30A</name>
</gene>
<evidence type="ECO:0000313" key="2">
    <source>
        <dbReference type="EMBL" id="AXS58592.1"/>
    </source>
</evidence>
<dbReference type="InterPro" id="IPR008978">
    <property type="entry name" value="HSP20-like_chaperone"/>
</dbReference>
<sequence length="244" mass="27137">MAFFPRTFYDDSSSFTPLFRLLDDFDNYSRQGGTGTGQQGAKRVTFWQPKFDVRETGDNYELHGELPGLNKDNVHLEFTEPQTLVVRGRAERSYTSGTPPAGLLGQSDKAAAITQGGESHKASVEDANEGSKQSNAAEKSDKKNGGDQQQGVKYWLSERSVGEFSRTFNFPFPGGTGLRLCLVQGRYPEHYCAKGQEAGGSPHRHQLGEFSSLSVLLTRWPDERAWFQLRDSRMKGKFLLIGGE</sequence>
<dbReference type="AlphaFoldDB" id="A0A346R8U3"/>
<organism evidence="2">
    <name type="scientific">Epichloe coenophiala</name>
    <name type="common">Tall fescue endophyte fungus</name>
    <name type="synonym">Neotyphodium coenophialum</name>
    <dbReference type="NCBI Taxonomy" id="5047"/>
    <lineage>
        <taxon>Eukaryota</taxon>
        <taxon>Fungi</taxon>
        <taxon>Dikarya</taxon>
        <taxon>Ascomycota</taxon>
        <taxon>Pezizomycotina</taxon>
        <taxon>Sordariomycetes</taxon>
        <taxon>Hypocreomycetidae</taxon>
        <taxon>Hypocreales</taxon>
        <taxon>Clavicipitaceae</taxon>
        <taxon>Epichloe</taxon>
    </lineage>
</organism>
<protein>
    <submittedName>
        <fullName evidence="2">Heat shock protein 30 isoform A homeolog p</fullName>
    </submittedName>
</protein>
<name>A0A346R8U3_EPICN</name>
<proteinExistence type="predicted"/>
<dbReference type="Gene3D" id="2.60.40.790">
    <property type="match status" value="1"/>
</dbReference>
<dbReference type="EMBL" id="MH174940">
    <property type="protein sequence ID" value="AXS58592.1"/>
    <property type="molecule type" value="Genomic_DNA"/>
</dbReference>